<dbReference type="EMBL" id="JARKIB010000976">
    <property type="protein sequence ID" value="KAJ7688098.1"/>
    <property type="molecule type" value="Genomic_DNA"/>
</dbReference>
<evidence type="ECO:0000256" key="1">
    <source>
        <dbReference type="SAM" id="MobiDB-lite"/>
    </source>
</evidence>
<feature type="compositionally biased region" description="Low complexity" evidence="1">
    <location>
        <begin position="355"/>
        <end position="366"/>
    </location>
</feature>
<feature type="region of interest" description="Disordered" evidence="1">
    <location>
        <begin position="53"/>
        <end position="75"/>
    </location>
</feature>
<dbReference type="Proteomes" id="UP001215598">
    <property type="component" value="Unassembled WGS sequence"/>
</dbReference>
<evidence type="ECO:0000313" key="2">
    <source>
        <dbReference type="EMBL" id="KAJ7688098.1"/>
    </source>
</evidence>
<comment type="caution">
    <text evidence="2">The sequence shown here is derived from an EMBL/GenBank/DDBJ whole genome shotgun (WGS) entry which is preliminary data.</text>
</comment>
<proteinExistence type="predicted"/>
<gene>
    <name evidence="2" type="ORF">B0H16DRAFT_1028959</name>
</gene>
<feature type="compositionally biased region" description="Low complexity" evidence="1">
    <location>
        <begin position="330"/>
        <end position="346"/>
    </location>
</feature>
<dbReference type="AlphaFoldDB" id="A0AAD7DF89"/>
<feature type="compositionally biased region" description="Low complexity" evidence="1">
    <location>
        <begin position="62"/>
        <end position="72"/>
    </location>
</feature>
<accession>A0AAD7DF89</accession>
<organism evidence="2 3">
    <name type="scientific">Mycena metata</name>
    <dbReference type="NCBI Taxonomy" id="1033252"/>
    <lineage>
        <taxon>Eukaryota</taxon>
        <taxon>Fungi</taxon>
        <taxon>Dikarya</taxon>
        <taxon>Basidiomycota</taxon>
        <taxon>Agaricomycotina</taxon>
        <taxon>Agaricomycetes</taxon>
        <taxon>Agaricomycetidae</taxon>
        <taxon>Agaricales</taxon>
        <taxon>Marasmiineae</taxon>
        <taxon>Mycenaceae</taxon>
        <taxon>Mycena</taxon>
    </lineage>
</organism>
<keyword evidence="3" id="KW-1185">Reference proteome</keyword>
<protein>
    <submittedName>
        <fullName evidence="2">Uncharacterized protein</fullName>
    </submittedName>
</protein>
<feature type="region of interest" description="Disordered" evidence="1">
    <location>
        <begin position="310"/>
        <end position="372"/>
    </location>
</feature>
<name>A0AAD7DF89_9AGAR</name>
<reference evidence="2" key="1">
    <citation type="submission" date="2023-03" db="EMBL/GenBank/DDBJ databases">
        <title>Massive genome expansion in bonnet fungi (Mycena s.s.) driven by repeated elements and novel gene families across ecological guilds.</title>
        <authorList>
            <consortium name="Lawrence Berkeley National Laboratory"/>
            <person name="Harder C.B."/>
            <person name="Miyauchi S."/>
            <person name="Viragh M."/>
            <person name="Kuo A."/>
            <person name="Thoen E."/>
            <person name="Andreopoulos B."/>
            <person name="Lu D."/>
            <person name="Skrede I."/>
            <person name="Drula E."/>
            <person name="Henrissat B."/>
            <person name="Morin E."/>
            <person name="Kohler A."/>
            <person name="Barry K."/>
            <person name="LaButti K."/>
            <person name="Morin E."/>
            <person name="Salamov A."/>
            <person name="Lipzen A."/>
            <person name="Mereny Z."/>
            <person name="Hegedus B."/>
            <person name="Baldrian P."/>
            <person name="Stursova M."/>
            <person name="Weitz H."/>
            <person name="Taylor A."/>
            <person name="Grigoriev I.V."/>
            <person name="Nagy L.G."/>
            <person name="Martin F."/>
            <person name="Kauserud H."/>
        </authorList>
    </citation>
    <scope>NUCLEOTIDE SEQUENCE</scope>
    <source>
        <strain evidence="2">CBHHK182m</strain>
    </source>
</reference>
<evidence type="ECO:0000313" key="3">
    <source>
        <dbReference type="Proteomes" id="UP001215598"/>
    </source>
</evidence>
<sequence>MDSPSPCCPVQQALLSVLKYFHPNLPHFPIPPSLWPDMSMTNTATFFRATTPGANAQLGMPSSDASDSASAALRRHTSLQGASTVEELIAMVPSDYRDVLTEPLRGISQLTSKLAGCRSTLAKWEQHLAAGTYPPHLRQKAPEIQLTKEFGSQGAAVDSVSTLISSHQKWLREALAQSIQTKQGEVAFLDDALSPAKLLAELQPLIELRGSEIITRMKVPVFGPDAQGQTILLHWQDNPAAKALGMQVLEDAVVYAFRVISITESLVIKSELKFHKKKALSVQADVEMADVTKAGPSMQSLIDKAVSAAFKKAKPSGKGKGNKDGKKTKPSSSKKPAAKPGNNPKARQGQRPANAKAAGKPSQGSKGKSKKT</sequence>